<evidence type="ECO:0000313" key="2">
    <source>
        <dbReference type="EMBL" id="KAJ7391736.1"/>
    </source>
</evidence>
<comment type="caution">
    <text evidence="2">The sequence shown here is derived from an EMBL/GenBank/DDBJ whole genome shotgun (WGS) entry which is preliminary data.</text>
</comment>
<keyword evidence="3" id="KW-1185">Reference proteome</keyword>
<protein>
    <recommendedName>
        <fullName evidence="1">VWFC domain-containing protein</fullName>
    </recommendedName>
</protein>
<name>A0A9X0D9Q9_9CNID</name>
<dbReference type="PROSITE" id="PS51257">
    <property type="entry name" value="PROKAR_LIPOPROTEIN"/>
    <property type="match status" value="1"/>
</dbReference>
<accession>A0A9X0D9Q9</accession>
<dbReference type="PROSITE" id="PS50184">
    <property type="entry name" value="VWFC_2"/>
    <property type="match status" value="1"/>
</dbReference>
<dbReference type="AlphaFoldDB" id="A0A9X0D9Q9"/>
<dbReference type="EMBL" id="MU825404">
    <property type="protein sequence ID" value="KAJ7391736.1"/>
    <property type="molecule type" value="Genomic_DNA"/>
</dbReference>
<reference evidence="2" key="1">
    <citation type="submission" date="2023-01" db="EMBL/GenBank/DDBJ databases">
        <title>Genome assembly of the deep-sea coral Lophelia pertusa.</title>
        <authorList>
            <person name="Herrera S."/>
            <person name="Cordes E."/>
        </authorList>
    </citation>
    <scope>NUCLEOTIDE SEQUENCE</scope>
    <source>
        <strain evidence="2">USNM1676648</strain>
        <tissue evidence="2">Polyp</tissue>
    </source>
</reference>
<gene>
    <name evidence="2" type="ORF">OS493_016021</name>
</gene>
<dbReference type="Proteomes" id="UP001163046">
    <property type="component" value="Unassembled WGS sequence"/>
</dbReference>
<organism evidence="2 3">
    <name type="scientific">Desmophyllum pertusum</name>
    <dbReference type="NCBI Taxonomy" id="174260"/>
    <lineage>
        <taxon>Eukaryota</taxon>
        <taxon>Metazoa</taxon>
        <taxon>Cnidaria</taxon>
        <taxon>Anthozoa</taxon>
        <taxon>Hexacorallia</taxon>
        <taxon>Scleractinia</taxon>
        <taxon>Caryophylliina</taxon>
        <taxon>Caryophylliidae</taxon>
        <taxon>Desmophyllum</taxon>
    </lineage>
</organism>
<feature type="domain" description="VWFC" evidence="1">
    <location>
        <begin position="62"/>
        <end position="131"/>
    </location>
</feature>
<dbReference type="OrthoDB" id="5948635at2759"/>
<dbReference type="InterPro" id="IPR001007">
    <property type="entry name" value="VWF_dom"/>
</dbReference>
<sequence>MKRNIRQNTTEPQQMLIAVSFVFLGACLVSSNPVEKKSYSIQVPKDLELQDEFLGMEERRSKRCSYNGKKYKQGTVLDINMKPDYARCDRCTCIKRKFQNCTKIFDCEVGYLQCSIDEYEWRNGDCCPSCKRKSCGGDRKVGDNWQRRKTWTEPNKGICSLCECKADGKEFCEDHHTQCFANPGCQETEVKPDFCCPQCKTRATTTQPWFTILLTTERPPPTGFPPFPFPFDSNEDQEN</sequence>
<proteinExistence type="predicted"/>
<evidence type="ECO:0000259" key="1">
    <source>
        <dbReference type="PROSITE" id="PS50184"/>
    </source>
</evidence>
<evidence type="ECO:0000313" key="3">
    <source>
        <dbReference type="Proteomes" id="UP001163046"/>
    </source>
</evidence>